<name>A0AA91Q1D3_CLALS</name>
<evidence type="ECO:0000256" key="3">
    <source>
        <dbReference type="PROSITE-ProRule" id="PRU00023"/>
    </source>
</evidence>
<dbReference type="GO" id="GO:0010468">
    <property type="term" value="P:regulation of gene expression"/>
    <property type="evidence" value="ECO:0007669"/>
    <property type="project" value="TreeGrafter"/>
</dbReference>
<dbReference type="SMART" id="SM00248">
    <property type="entry name" value="ANK"/>
    <property type="match status" value="1"/>
</dbReference>
<dbReference type="KEGG" id="clus:A9F13_05g01155"/>
<dbReference type="AlphaFoldDB" id="A0AA91Q1D3"/>
<keyword evidence="1" id="KW-0677">Repeat</keyword>
<dbReference type="PANTHER" id="PTHR24124">
    <property type="entry name" value="ANKYRIN REPEAT FAMILY A"/>
    <property type="match status" value="1"/>
</dbReference>
<reference evidence="4 5" key="1">
    <citation type="submission" date="2017-04" db="EMBL/GenBank/DDBJ databases">
        <title>Draft genome of the yeast Clavispora lusitaniae type strain CBS 6936.</title>
        <authorList>
            <person name="Durrens P."/>
            <person name="Klopp C."/>
            <person name="Biteau N."/>
            <person name="Fitton-Ouhabi V."/>
            <person name="Dementhon K."/>
            <person name="Accoceberry I."/>
            <person name="Sherman D.J."/>
            <person name="Noel T."/>
        </authorList>
    </citation>
    <scope>NUCLEOTIDE SEQUENCE [LARGE SCALE GENOMIC DNA]</scope>
    <source>
        <strain evidence="4 5">CBS 6936</strain>
    </source>
</reference>
<dbReference type="Pfam" id="PF13857">
    <property type="entry name" value="Ank_5"/>
    <property type="match status" value="1"/>
</dbReference>
<dbReference type="PROSITE" id="PS50088">
    <property type="entry name" value="ANK_REPEAT"/>
    <property type="match status" value="1"/>
</dbReference>
<keyword evidence="2 3" id="KW-0040">ANK repeat</keyword>
<dbReference type="EMBL" id="LYUB02000005">
    <property type="protein sequence ID" value="OVF09322.1"/>
    <property type="molecule type" value="Genomic_DNA"/>
</dbReference>
<dbReference type="PROSITE" id="PS50297">
    <property type="entry name" value="ANK_REP_REGION"/>
    <property type="match status" value="1"/>
</dbReference>
<comment type="caution">
    <text evidence="4">The sequence shown here is derived from an EMBL/GenBank/DDBJ whole genome shotgun (WGS) entry which is preliminary data.</text>
</comment>
<dbReference type="Gene3D" id="1.25.40.20">
    <property type="entry name" value="Ankyrin repeat-containing domain"/>
    <property type="match status" value="1"/>
</dbReference>
<dbReference type="PANTHER" id="PTHR24124:SF14">
    <property type="entry name" value="CHROMOSOME UNDETERMINED SCAFFOLD_25, WHOLE GENOME SHOTGUN SEQUENCE"/>
    <property type="match status" value="1"/>
</dbReference>
<dbReference type="SUPFAM" id="SSF48403">
    <property type="entry name" value="Ankyrin repeat"/>
    <property type="match status" value="1"/>
</dbReference>
<dbReference type="GO" id="GO:0005634">
    <property type="term" value="C:nucleus"/>
    <property type="evidence" value="ECO:0007669"/>
    <property type="project" value="TreeGrafter"/>
</dbReference>
<evidence type="ECO:0000256" key="2">
    <source>
        <dbReference type="ARBA" id="ARBA00023043"/>
    </source>
</evidence>
<evidence type="ECO:0008006" key="6">
    <source>
        <dbReference type="Google" id="ProtNLM"/>
    </source>
</evidence>
<organism evidence="4 5">
    <name type="scientific">Clavispora lusitaniae</name>
    <name type="common">Candida lusitaniae</name>
    <dbReference type="NCBI Taxonomy" id="36911"/>
    <lineage>
        <taxon>Eukaryota</taxon>
        <taxon>Fungi</taxon>
        <taxon>Dikarya</taxon>
        <taxon>Ascomycota</taxon>
        <taxon>Saccharomycotina</taxon>
        <taxon>Pichiomycetes</taxon>
        <taxon>Metschnikowiaceae</taxon>
        <taxon>Clavispora</taxon>
    </lineage>
</organism>
<proteinExistence type="predicted"/>
<dbReference type="InterPro" id="IPR036770">
    <property type="entry name" value="Ankyrin_rpt-contain_sf"/>
</dbReference>
<dbReference type="Proteomes" id="UP000195602">
    <property type="component" value="Unassembled WGS sequence"/>
</dbReference>
<gene>
    <name evidence="4" type="ORF">A9F13_05g01155</name>
</gene>
<sequence>MVSNIWVAAADNESQVVLEHIRSGNFSANSKDPNGYTPLHAAASYGHRDLLKLLVENGGDINIQDNEGDTPLHHTEDVATATFMVEQLGANHKIKNAEGQTPADFVQEEDEFPELAQYLRSLTHDAPAESAVLDSLPSPGIVDGHQIRYTMEDDQGEMDEERRKKLEAIVNSENPEEALRDLVTSAVREGLANYKDENDQPKRKK</sequence>
<evidence type="ECO:0000256" key="1">
    <source>
        <dbReference type="ARBA" id="ARBA00022737"/>
    </source>
</evidence>
<feature type="repeat" description="ANK" evidence="3">
    <location>
        <begin position="34"/>
        <end position="66"/>
    </location>
</feature>
<dbReference type="InterPro" id="IPR002110">
    <property type="entry name" value="Ankyrin_rpt"/>
</dbReference>
<evidence type="ECO:0000313" key="4">
    <source>
        <dbReference type="EMBL" id="OVF09322.1"/>
    </source>
</evidence>
<protein>
    <recommendedName>
        <fullName evidence="6">Ankyrin repeat-containing protein</fullName>
    </recommendedName>
</protein>
<accession>A0AA91Q1D3</accession>
<evidence type="ECO:0000313" key="5">
    <source>
        <dbReference type="Proteomes" id="UP000195602"/>
    </source>
</evidence>